<name>A0ACB5RRG0_9PEZI</name>
<proteinExistence type="predicted"/>
<sequence length="396" mass="43566">MVRLASLLQLALAALSLGAVIPRQVQEYDAIIVGGGPSGLSALSGLARVRRNVLLIDSGEYRNARTRHLHDLIGFDGVTPAYYRYAAREKLKHYDTAHWTNGTVTRIAPFGNSSFTVSSKAFNGTEETYRARRIVLATGIRDLLPDTPGLQENWAQGIFWCPWCDGYEHKDQGLGLLLPLDEVASTVQEVLTLNTDIVAFVNGTDTPEARAATEAKFPRWADFLALKGITVDNRIITDVVRLQDGGDAYNETTDHSLPTVPEFDKFRLDFVEGESVERDAFLVSFPKEQASNVGEQLGVTLYGGRLYANSSNSLLTNVPGVYAVGDANTDNSTNLPHALWSGKRAAVSLHVNLEREDTQNLLASNLKRADHLNPRSVWESLDDKPGDLFYAGEFDQ</sequence>
<evidence type="ECO:0000313" key="2">
    <source>
        <dbReference type="Proteomes" id="UP001165186"/>
    </source>
</evidence>
<dbReference type="Proteomes" id="UP001165186">
    <property type="component" value="Unassembled WGS sequence"/>
</dbReference>
<reference evidence="1" key="1">
    <citation type="submission" date="2024-09" db="EMBL/GenBank/DDBJ databases">
        <title>Draft Genome Sequences of Neofusicoccum parvum.</title>
        <authorList>
            <person name="Ashida A."/>
            <person name="Camagna M."/>
            <person name="Tanaka A."/>
            <person name="Takemoto D."/>
        </authorList>
    </citation>
    <scope>NUCLEOTIDE SEQUENCE</scope>
    <source>
        <strain evidence="1">PPO83</strain>
    </source>
</reference>
<dbReference type="EMBL" id="BSXG01000005">
    <property type="protein sequence ID" value="GME23104.1"/>
    <property type="molecule type" value="Genomic_DNA"/>
</dbReference>
<protein>
    <submittedName>
        <fullName evidence="1">Pyridine nucleotide-disulfide oxidoreductase class-2</fullName>
    </submittedName>
</protein>
<keyword evidence="2" id="KW-1185">Reference proteome</keyword>
<organism evidence="1 2">
    <name type="scientific">Neofusicoccum parvum</name>
    <dbReference type="NCBI Taxonomy" id="310453"/>
    <lineage>
        <taxon>Eukaryota</taxon>
        <taxon>Fungi</taxon>
        <taxon>Dikarya</taxon>
        <taxon>Ascomycota</taxon>
        <taxon>Pezizomycotina</taxon>
        <taxon>Dothideomycetes</taxon>
        <taxon>Dothideomycetes incertae sedis</taxon>
        <taxon>Botryosphaeriales</taxon>
        <taxon>Botryosphaeriaceae</taxon>
        <taxon>Neofusicoccum</taxon>
    </lineage>
</organism>
<comment type="caution">
    <text evidence="1">The sequence shown here is derived from an EMBL/GenBank/DDBJ whole genome shotgun (WGS) entry which is preliminary data.</text>
</comment>
<evidence type="ECO:0000313" key="1">
    <source>
        <dbReference type="EMBL" id="GME23104.1"/>
    </source>
</evidence>
<accession>A0ACB5RRG0</accession>
<gene>
    <name evidence="1" type="primary">g9355</name>
    <name evidence="1" type="ORF">NpPPO83_00009355</name>
</gene>